<evidence type="ECO:0000313" key="2">
    <source>
        <dbReference type="EMBL" id="TCO47851.1"/>
    </source>
</evidence>
<name>A0A4R2IR60_9ACTN</name>
<dbReference type="OrthoDB" id="4337398at2"/>
<keyword evidence="1" id="KW-0472">Membrane</keyword>
<comment type="caution">
    <text evidence="2">The sequence shown here is derived from an EMBL/GenBank/DDBJ whole genome shotgun (WGS) entry which is preliminary data.</text>
</comment>
<evidence type="ECO:0000313" key="3">
    <source>
        <dbReference type="Proteomes" id="UP000295573"/>
    </source>
</evidence>
<sequence>MASELVGEIAVAVGGVLSAAVPLLGNRANRKTLRDDMDRDIAAMNALPEGHPAREAFGELIKRQAEMMTRELETRRDPFGIGLGVGFIVTGMVVGIVILRGDLSKWWLIAVALAFLIGSAALAQDASKLKRDPKGKPIHD</sequence>
<reference evidence="2 3" key="1">
    <citation type="journal article" date="2015" name="Stand. Genomic Sci.">
        <title>Genomic Encyclopedia of Bacterial and Archaeal Type Strains, Phase III: the genomes of soil and plant-associated and newly described type strains.</title>
        <authorList>
            <person name="Whitman W.B."/>
            <person name="Woyke T."/>
            <person name="Klenk H.P."/>
            <person name="Zhou Y."/>
            <person name="Lilburn T.G."/>
            <person name="Beck B.J."/>
            <person name="De Vos P."/>
            <person name="Vandamme P."/>
            <person name="Eisen J.A."/>
            <person name="Garrity G."/>
            <person name="Hugenholtz P."/>
            <person name="Kyrpides N.C."/>
        </authorList>
    </citation>
    <scope>NUCLEOTIDE SEQUENCE [LARGE SCALE GENOMIC DNA]</scope>
    <source>
        <strain evidence="2 3">VKM Ac-2541</strain>
    </source>
</reference>
<feature type="transmembrane region" description="Helical" evidence="1">
    <location>
        <begin position="79"/>
        <end position="100"/>
    </location>
</feature>
<feature type="transmembrane region" description="Helical" evidence="1">
    <location>
        <begin position="106"/>
        <end position="123"/>
    </location>
</feature>
<organism evidence="2 3">
    <name type="scientific">Kribbella antiqua</name>
    <dbReference type="NCBI Taxonomy" id="2512217"/>
    <lineage>
        <taxon>Bacteria</taxon>
        <taxon>Bacillati</taxon>
        <taxon>Actinomycetota</taxon>
        <taxon>Actinomycetes</taxon>
        <taxon>Propionibacteriales</taxon>
        <taxon>Kribbellaceae</taxon>
        <taxon>Kribbella</taxon>
    </lineage>
</organism>
<proteinExistence type="predicted"/>
<dbReference type="Proteomes" id="UP000295573">
    <property type="component" value="Unassembled WGS sequence"/>
</dbReference>
<feature type="transmembrane region" description="Helical" evidence="1">
    <location>
        <begin position="6"/>
        <end position="24"/>
    </location>
</feature>
<dbReference type="AlphaFoldDB" id="A0A4R2IR60"/>
<keyword evidence="1" id="KW-1133">Transmembrane helix</keyword>
<accession>A0A4R2IR60</accession>
<dbReference type="EMBL" id="SLWR01000005">
    <property type="protein sequence ID" value="TCO47851.1"/>
    <property type="molecule type" value="Genomic_DNA"/>
</dbReference>
<keyword evidence="3" id="KW-1185">Reference proteome</keyword>
<protein>
    <submittedName>
        <fullName evidence="2">Uncharacterized protein</fullName>
    </submittedName>
</protein>
<keyword evidence="1" id="KW-0812">Transmembrane</keyword>
<gene>
    <name evidence="2" type="ORF">EV646_105409</name>
</gene>
<evidence type="ECO:0000256" key="1">
    <source>
        <dbReference type="SAM" id="Phobius"/>
    </source>
</evidence>
<dbReference type="RefSeq" id="WP_132149655.1">
    <property type="nucleotide sequence ID" value="NZ_SLWR01000005.1"/>
</dbReference>